<dbReference type="Proteomes" id="UP000194360">
    <property type="component" value="Unassembled WGS sequence"/>
</dbReference>
<sequence length="150" mass="15723">MPGNDPVAAGVTVFLAIALGPALLVVLLVRAPALVRHLIAFRRRSRAAAPTPSGPPLERLVADLRRLDRLRRGPPPSTRLRRVALLAAYDDVLLAACRATGVEDPPLRAWVEAGGTDGALDAGRDLARLRTEAALEATGVRIDPPGPAAA</sequence>
<name>A0A1Y2N4C4_PSEAH</name>
<evidence type="ECO:0000256" key="1">
    <source>
        <dbReference type="SAM" id="Phobius"/>
    </source>
</evidence>
<dbReference type="RefSeq" id="WP_085911574.1">
    <property type="nucleotide sequence ID" value="NZ_AP018920.1"/>
</dbReference>
<keyword evidence="1" id="KW-0472">Membrane</keyword>
<feature type="transmembrane region" description="Helical" evidence="1">
    <location>
        <begin position="6"/>
        <end position="29"/>
    </location>
</feature>
<accession>A0A1Y2N4C4</accession>
<organism evidence="2 3">
    <name type="scientific">Pseudonocardia autotrophica</name>
    <name type="common">Amycolata autotrophica</name>
    <name type="synonym">Nocardia autotrophica</name>
    <dbReference type="NCBI Taxonomy" id="2074"/>
    <lineage>
        <taxon>Bacteria</taxon>
        <taxon>Bacillati</taxon>
        <taxon>Actinomycetota</taxon>
        <taxon>Actinomycetes</taxon>
        <taxon>Pseudonocardiales</taxon>
        <taxon>Pseudonocardiaceae</taxon>
        <taxon>Pseudonocardia</taxon>
    </lineage>
</organism>
<keyword evidence="3" id="KW-1185">Reference proteome</keyword>
<keyword evidence="1" id="KW-1133">Transmembrane helix</keyword>
<comment type="caution">
    <text evidence="2">The sequence shown here is derived from an EMBL/GenBank/DDBJ whole genome shotgun (WGS) entry which is preliminary data.</text>
</comment>
<dbReference type="EMBL" id="MIGB01000005">
    <property type="protein sequence ID" value="OSY42343.1"/>
    <property type="molecule type" value="Genomic_DNA"/>
</dbReference>
<dbReference type="AlphaFoldDB" id="A0A1Y2N4C4"/>
<evidence type="ECO:0000313" key="2">
    <source>
        <dbReference type="EMBL" id="OSY42343.1"/>
    </source>
</evidence>
<protein>
    <submittedName>
        <fullName evidence="2">Uncharacterized protein</fullName>
    </submittedName>
</protein>
<gene>
    <name evidence="2" type="ORF">BG845_01263</name>
</gene>
<proteinExistence type="predicted"/>
<reference evidence="2 3" key="1">
    <citation type="submission" date="2016-09" db="EMBL/GenBank/DDBJ databases">
        <title>Pseudonocardia autotrophica DSM535, a candidate organism with high potential of specific P450 cytochromes.</title>
        <authorList>
            <person name="Grumaz C."/>
            <person name="Vainshtein Y."/>
            <person name="Kirstahler P."/>
            <person name="Sohn K."/>
        </authorList>
    </citation>
    <scope>NUCLEOTIDE SEQUENCE [LARGE SCALE GENOMIC DNA]</scope>
    <source>
        <strain evidence="2 3">DSM 535</strain>
    </source>
</reference>
<keyword evidence="1" id="KW-0812">Transmembrane</keyword>
<evidence type="ECO:0000313" key="3">
    <source>
        <dbReference type="Proteomes" id="UP000194360"/>
    </source>
</evidence>